<evidence type="ECO:0000256" key="1">
    <source>
        <dbReference type="ARBA" id="ARBA00023125"/>
    </source>
</evidence>
<dbReference type="CDD" id="cd19930">
    <property type="entry name" value="REC_DesR-like"/>
    <property type="match status" value="1"/>
</dbReference>
<dbReference type="GO" id="GO:0003677">
    <property type="term" value="F:DNA binding"/>
    <property type="evidence" value="ECO:0007669"/>
    <property type="project" value="UniProtKB-KW"/>
</dbReference>
<dbReference type="Pfam" id="PF00196">
    <property type="entry name" value="GerE"/>
    <property type="match status" value="1"/>
</dbReference>
<dbReference type="EMBL" id="CP027860">
    <property type="protein sequence ID" value="AVP97379.1"/>
    <property type="molecule type" value="Genomic_DNA"/>
</dbReference>
<dbReference type="SUPFAM" id="SSF46894">
    <property type="entry name" value="C-terminal effector domain of the bipartite response regulators"/>
    <property type="match status" value="1"/>
</dbReference>
<evidence type="ECO:0000259" key="4">
    <source>
        <dbReference type="PROSITE" id="PS50110"/>
    </source>
</evidence>
<keyword evidence="6" id="KW-1185">Reference proteome</keyword>
<dbReference type="PROSITE" id="PS50110">
    <property type="entry name" value="RESPONSE_REGULATORY"/>
    <property type="match status" value="1"/>
</dbReference>
<keyword evidence="2" id="KW-0597">Phosphoprotein</keyword>
<dbReference type="Proteomes" id="UP000241074">
    <property type="component" value="Chromosome"/>
</dbReference>
<dbReference type="SMART" id="SM00421">
    <property type="entry name" value="HTH_LUXR"/>
    <property type="match status" value="1"/>
</dbReference>
<dbReference type="RefSeq" id="WP_106891303.1">
    <property type="nucleotide sequence ID" value="NZ_CP027860.1"/>
</dbReference>
<evidence type="ECO:0000259" key="3">
    <source>
        <dbReference type="PROSITE" id="PS50043"/>
    </source>
</evidence>
<feature type="domain" description="Response regulatory" evidence="4">
    <location>
        <begin position="4"/>
        <end position="120"/>
    </location>
</feature>
<gene>
    <name evidence="5" type="ORF">C7S18_09310</name>
</gene>
<dbReference type="KEGG" id="xba:C7S18_09310"/>
<feature type="domain" description="HTH luxR-type" evidence="3">
    <location>
        <begin position="134"/>
        <end position="199"/>
    </location>
</feature>
<evidence type="ECO:0000256" key="2">
    <source>
        <dbReference type="PROSITE-ProRule" id="PRU00169"/>
    </source>
</evidence>
<feature type="modified residue" description="4-aspartylphosphate" evidence="2">
    <location>
        <position position="55"/>
    </location>
</feature>
<dbReference type="PANTHER" id="PTHR43214:SF42">
    <property type="entry name" value="TRANSCRIPTIONAL REGULATORY PROTEIN DESR"/>
    <property type="match status" value="1"/>
</dbReference>
<sequence>MPIRVLLAEDQAMVRGALAALLKLESDLEVLGSAGDGEEAWEMVRRLRPDLLLTDIEMPKLTGLELAAKVRDTGMPTKIVILTTFARPGYLRRALEAGASGYLLKDSPAEKLADAIRKVHRGGRAVDAELALDAWSEADPLSDRERQVLRLAGEGMQANDIATQLNLSHGTVRNYLSEAIGKLGVDNRIEAYRIARQKGWL</sequence>
<dbReference type="SUPFAM" id="SSF52172">
    <property type="entry name" value="CheY-like"/>
    <property type="match status" value="1"/>
</dbReference>
<dbReference type="InterPro" id="IPR039420">
    <property type="entry name" value="WalR-like"/>
</dbReference>
<protein>
    <submittedName>
        <fullName evidence="5">DNA-binding response regulator</fullName>
    </submittedName>
</protein>
<name>A0A2P1PR96_9GAMM</name>
<organism evidence="5 6">
    <name type="scientific">Ahniella affigens</name>
    <dbReference type="NCBI Taxonomy" id="2021234"/>
    <lineage>
        <taxon>Bacteria</taxon>
        <taxon>Pseudomonadati</taxon>
        <taxon>Pseudomonadota</taxon>
        <taxon>Gammaproteobacteria</taxon>
        <taxon>Lysobacterales</taxon>
        <taxon>Rhodanobacteraceae</taxon>
        <taxon>Ahniella</taxon>
    </lineage>
</organism>
<dbReference type="InterPro" id="IPR001789">
    <property type="entry name" value="Sig_transdc_resp-reg_receiver"/>
</dbReference>
<keyword evidence="1 5" id="KW-0238">DNA-binding</keyword>
<dbReference type="CDD" id="cd06170">
    <property type="entry name" value="LuxR_C_like"/>
    <property type="match status" value="1"/>
</dbReference>
<dbReference type="PANTHER" id="PTHR43214">
    <property type="entry name" value="TWO-COMPONENT RESPONSE REGULATOR"/>
    <property type="match status" value="1"/>
</dbReference>
<reference evidence="5 6" key="1">
    <citation type="submission" date="2018-03" db="EMBL/GenBank/DDBJ databases">
        <title>Ahniella affigens gen. nov., sp. nov., a gammaproteobacterium isolated from sandy soil near a stream.</title>
        <authorList>
            <person name="Ko Y."/>
            <person name="Kim J.-H."/>
        </authorList>
    </citation>
    <scope>NUCLEOTIDE SEQUENCE [LARGE SCALE GENOMIC DNA]</scope>
    <source>
        <strain evidence="5 6">D13</strain>
    </source>
</reference>
<dbReference type="InterPro" id="IPR000792">
    <property type="entry name" value="Tscrpt_reg_LuxR_C"/>
</dbReference>
<dbReference type="Gene3D" id="3.40.50.2300">
    <property type="match status" value="1"/>
</dbReference>
<dbReference type="AlphaFoldDB" id="A0A2P1PR96"/>
<evidence type="ECO:0000313" key="5">
    <source>
        <dbReference type="EMBL" id="AVP97379.1"/>
    </source>
</evidence>
<dbReference type="Pfam" id="PF00072">
    <property type="entry name" value="Response_reg"/>
    <property type="match status" value="1"/>
</dbReference>
<accession>A0A2P1PR96</accession>
<dbReference type="PROSITE" id="PS50043">
    <property type="entry name" value="HTH_LUXR_2"/>
    <property type="match status" value="1"/>
</dbReference>
<dbReference type="InterPro" id="IPR016032">
    <property type="entry name" value="Sig_transdc_resp-reg_C-effctor"/>
</dbReference>
<dbReference type="SMART" id="SM00448">
    <property type="entry name" value="REC"/>
    <property type="match status" value="1"/>
</dbReference>
<reference evidence="5 6" key="2">
    <citation type="submission" date="2018-03" db="EMBL/GenBank/DDBJ databases">
        <authorList>
            <person name="Keele B.F."/>
        </authorList>
    </citation>
    <scope>NUCLEOTIDE SEQUENCE [LARGE SCALE GENOMIC DNA]</scope>
    <source>
        <strain evidence="5 6">D13</strain>
    </source>
</reference>
<dbReference type="PRINTS" id="PR00038">
    <property type="entry name" value="HTHLUXR"/>
</dbReference>
<dbReference type="InterPro" id="IPR011006">
    <property type="entry name" value="CheY-like_superfamily"/>
</dbReference>
<dbReference type="GO" id="GO:0000160">
    <property type="term" value="P:phosphorelay signal transduction system"/>
    <property type="evidence" value="ECO:0007669"/>
    <property type="project" value="InterPro"/>
</dbReference>
<dbReference type="OrthoDB" id="9796655at2"/>
<dbReference type="GO" id="GO:0006355">
    <property type="term" value="P:regulation of DNA-templated transcription"/>
    <property type="evidence" value="ECO:0007669"/>
    <property type="project" value="InterPro"/>
</dbReference>
<evidence type="ECO:0000313" key="6">
    <source>
        <dbReference type="Proteomes" id="UP000241074"/>
    </source>
</evidence>
<proteinExistence type="predicted"/>